<protein>
    <recommendedName>
        <fullName evidence="4">Secreted protein</fullName>
    </recommendedName>
</protein>
<dbReference type="EMBL" id="JNAD02000007">
    <property type="protein sequence ID" value="RKM94758.1"/>
    <property type="molecule type" value="Genomic_DNA"/>
</dbReference>
<name>A0A3R7HES9_9ACTN</name>
<comment type="caution">
    <text evidence="2">The sequence shown here is derived from an EMBL/GenBank/DDBJ whole genome shotgun (WGS) entry which is preliminary data.</text>
</comment>
<evidence type="ECO:0008006" key="4">
    <source>
        <dbReference type="Google" id="ProtNLM"/>
    </source>
</evidence>
<keyword evidence="1" id="KW-0732">Signal</keyword>
<dbReference type="Proteomes" id="UP000028058">
    <property type="component" value="Unassembled WGS sequence"/>
</dbReference>
<sequence length="82" mass="9362">MFLSAMPVLALAVCFYAALCAASPFGTCHRCRGFGFRVKRGRRGRLTRGRHCRRCRGLGRRVRVGRHLYNAVSRLHREATTR</sequence>
<organism evidence="2 3">
    <name type="scientific">Streptomyces xinghaiensis</name>
    <dbReference type="NCBI Taxonomy" id="1038928"/>
    <lineage>
        <taxon>Bacteria</taxon>
        <taxon>Bacillati</taxon>
        <taxon>Actinomycetota</taxon>
        <taxon>Actinomycetes</taxon>
        <taxon>Kitasatosporales</taxon>
        <taxon>Streptomycetaceae</taxon>
        <taxon>Streptomyces</taxon>
    </lineage>
</organism>
<evidence type="ECO:0000313" key="2">
    <source>
        <dbReference type="EMBL" id="RKM94758.1"/>
    </source>
</evidence>
<accession>A0A3R7HES9</accession>
<dbReference type="AlphaFoldDB" id="A0A3R7HES9"/>
<keyword evidence="3" id="KW-1185">Reference proteome</keyword>
<evidence type="ECO:0000313" key="3">
    <source>
        <dbReference type="Proteomes" id="UP000028058"/>
    </source>
</evidence>
<evidence type="ECO:0000256" key="1">
    <source>
        <dbReference type="SAM" id="SignalP"/>
    </source>
</evidence>
<proteinExistence type="predicted"/>
<reference evidence="2 3" key="1">
    <citation type="journal article" date="2014" name="Genome Announc.">
        <title>Draft Genome Sequence of Streptomyces fradiae ATCC 19609, a Strain Highly Sensitive to Antibiotics.</title>
        <authorList>
            <person name="Bekker O.B."/>
            <person name="Klimina K.M."/>
            <person name="Vatlin A.A."/>
            <person name="Zakharevich N.V."/>
            <person name="Kasianov A.S."/>
            <person name="Danilenko V.N."/>
        </authorList>
    </citation>
    <scope>NUCLEOTIDE SEQUENCE [LARGE SCALE GENOMIC DNA]</scope>
    <source>
        <strain evidence="2 3">ATCC 19609</strain>
    </source>
</reference>
<feature type="chain" id="PRO_5043188330" description="Secreted protein" evidence="1">
    <location>
        <begin position="22"/>
        <end position="82"/>
    </location>
</feature>
<feature type="signal peptide" evidence="1">
    <location>
        <begin position="1"/>
        <end position="21"/>
    </location>
</feature>
<gene>
    <name evidence="2" type="ORF">SFRA_015870</name>
</gene>